<evidence type="ECO:0000313" key="3">
    <source>
        <dbReference type="Proteomes" id="UP000285190"/>
    </source>
</evidence>
<evidence type="ECO:0008006" key="4">
    <source>
        <dbReference type="Google" id="ProtNLM"/>
    </source>
</evidence>
<feature type="signal peptide" evidence="1">
    <location>
        <begin position="1"/>
        <end position="23"/>
    </location>
</feature>
<accession>A0A418WXD9</accession>
<keyword evidence="1" id="KW-0732">Signal</keyword>
<name>A0A418WXD9_9BURK</name>
<gene>
    <name evidence="2" type="ORF">D3870_01650</name>
</gene>
<dbReference type="AlphaFoldDB" id="A0A418WXD9"/>
<evidence type="ECO:0000313" key="2">
    <source>
        <dbReference type="EMBL" id="RJG04900.1"/>
    </source>
</evidence>
<evidence type="ECO:0000256" key="1">
    <source>
        <dbReference type="SAM" id="SignalP"/>
    </source>
</evidence>
<dbReference type="OrthoDB" id="5297720at2"/>
<keyword evidence="3" id="KW-1185">Reference proteome</keyword>
<sequence>MKSARLVALAALALSVAAGAAHALDFKSVGANPAVLYDAPSAKGRKVFVAPRGMPVEVVLTYGDWTKVRDAAGDLSWVESKMLTAKRSLIVSANSAKVRASAEDGAALAFTADKGVLLDRLDPAASGWVKVRHRDGQAGFVKASEVWGE</sequence>
<protein>
    <recommendedName>
        <fullName evidence="4">SH3 domain-containing protein</fullName>
    </recommendedName>
</protein>
<dbReference type="Pfam" id="PF06347">
    <property type="entry name" value="SH3_4"/>
    <property type="match status" value="2"/>
</dbReference>
<dbReference type="InterPro" id="IPR010466">
    <property type="entry name" value="DUF1058"/>
</dbReference>
<dbReference type="Proteomes" id="UP000285190">
    <property type="component" value="Unassembled WGS sequence"/>
</dbReference>
<dbReference type="RefSeq" id="WP_119736139.1">
    <property type="nucleotide sequence ID" value="NZ_QYUN01000002.1"/>
</dbReference>
<reference evidence="2 3" key="1">
    <citation type="submission" date="2018-09" db="EMBL/GenBank/DDBJ databases">
        <authorList>
            <person name="Zhu H."/>
        </authorList>
    </citation>
    <scope>NUCLEOTIDE SEQUENCE [LARGE SCALE GENOMIC DNA]</scope>
    <source>
        <strain evidence="2 3">K2R10-39</strain>
    </source>
</reference>
<organism evidence="2 3">
    <name type="scientific">Noviherbaspirillum cavernae</name>
    <dbReference type="NCBI Taxonomy" id="2320862"/>
    <lineage>
        <taxon>Bacteria</taxon>
        <taxon>Pseudomonadati</taxon>
        <taxon>Pseudomonadota</taxon>
        <taxon>Betaproteobacteria</taxon>
        <taxon>Burkholderiales</taxon>
        <taxon>Oxalobacteraceae</taxon>
        <taxon>Noviherbaspirillum</taxon>
    </lineage>
</organism>
<feature type="chain" id="PRO_5018994808" description="SH3 domain-containing protein" evidence="1">
    <location>
        <begin position="24"/>
        <end position="149"/>
    </location>
</feature>
<dbReference type="Gene3D" id="2.30.30.40">
    <property type="entry name" value="SH3 Domains"/>
    <property type="match status" value="2"/>
</dbReference>
<dbReference type="EMBL" id="QYUN01000002">
    <property type="protein sequence ID" value="RJG04900.1"/>
    <property type="molecule type" value="Genomic_DNA"/>
</dbReference>
<comment type="caution">
    <text evidence="2">The sequence shown here is derived from an EMBL/GenBank/DDBJ whole genome shotgun (WGS) entry which is preliminary data.</text>
</comment>
<proteinExistence type="predicted"/>